<sequence>MKILEFGDTGKRKIILIHGFQCPWQVWNKYIEYYKNRFHIIVPIMSGHNPEVKEDFISFTSDAKEIEEYILQRYGNNIYAVFGMSMGGVLTATLWQNGRLSFEKVIFDGSPLVSENNFVKNFTMNFYLDVTHKSQKRDTKTLNNAKKICPAEHFEHFIAILDNMSDLTIRNSISCIADFNLSNTIRTPSTAVYYFHGTTFNEMLAKKSAKLVKKYYPAATIKCFKGKFHCENSLFNPGIMMDELDKVFLE</sequence>
<organism evidence="1 2">
    <name type="scientific">[Eubacterium] siraeum</name>
    <dbReference type="NCBI Taxonomy" id="39492"/>
    <lineage>
        <taxon>Bacteria</taxon>
        <taxon>Bacillati</taxon>
        <taxon>Bacillota</taxon>
        <taxon>Clostridia</taxon>
        <taxon>Eubacteriales</taxon>
        <taxon>Oscillospiraceae</taxon>
        <taxon>Oscillospiraceae incertae sedis</taxon>
    </lineage>
</organism>
<dbReference type="EMBL" id="JAQLXW010000006">
    <property type="protein sequence ID" value="MDB8003635.1"/>
    <property type="molecule type" value="Genomic_DNA"/>
</dbReference>
<dbReference type="AlphaFoldDB" id="A0AAW6D242"/>
<keyword evidence="1" id="KW-0378">Hydrolase</keyword>
<dbReference type="Proteomes" id="UP001210809">
    <property type="component" value="Unassembled WGS sequence"/>
</dbReference>
<evidence type="ECO:0000313" key="1">
    <source>
        <dbReference type="EMBL" id="MDB8003635.1"/>
    </source>
</evidence>
<dbReference type="SUPFAM" id="SSF53474">
    <property type="entry name" value="alpha/beta-Hydrolases"/>
    <property type="match status" value="1"/>
</dbReference>
<protein>
    <submittedName>
        <fullName evidence="1">Alpha/beta hydrolase</fullName>
    </submittedName>
</protein>
<evidence type="ECO:0000313" key="2">
    <source>
        <dbReference type="Proteomes" id="UP001210809"/>
    </source>
</evidence>
<proteinExistence type="predicted"/>
<accession>A0AAW6D242</accession>
<comment type="caution">
    <text evidence="1">The sequence shown here is derived from an EMBL/GenBank/DDBJ whole genome shotgun (WGS) entry which is preliminary data.</text>
</comment>
<gene>
    <name evidence="1" type="ORF">PNE09_06095</name>
</gene>
<dbReference type="InterPro" id="IPR029058">
    <property type="entry name" value="AB_hydrolase_fold"/>
</dbReference>
<reference evidence="1" key="1">
    <citation type="submission" date="2023-01" db="EMBL/GenBank/DDBJ databases">
        <title>Human gut microbiome strain richness.</title>
        <authorList>
            <person name="Chen-Liaw A."/>
        </authorList>
    </citation>
    <scope>NUCLEOTIDE SEQUENCE</scope>
    <source>
        <strain evidence="1">1001283st1_G1_1001283B150217_161031</strain>
    </source>
</reference>
<name>A0AAW6D242_9FIRM</name>
<dbReference type="GO" id="GO:0016787">
    <property type="term" value="F:hydrolase activity"/>
    <property type="evidence" value="ECO:0007669"/>
    <property type="project" value="UniProtKB-KW"/>
</dbReference>
<dbReference type="Gene3D" id="3.40.50.1820">
    <property type="entry name" value="alpha/beta hydrolase"/>
    <property type="match status" value="1"/>
</dbReference>